<sequence>MEADANNTEEKPSNDNINYKKKFRICLAIILVLSFLLYGQWTSRTDMYISSRTSLTVYLHQYKFHIEKYLNEGDQYHLHVADSYTLPITAGAALCNFYYQDRLGFELRRNFNTIFDRFSFNVFDATTEELNQRVEDVERILEAIYHEPMRVRYSTNNSLIPINPYTKKRAKALLEVTDEIINNRIEDKVLIR</sequence>
<keyword evidence="1" id="KW-0472">Membrane</keyword>
<organism evidence="2 3">
    <name type="scientific">Desulfuribacillus alkaliarsenatis</name>
    <dbReference type="NCBI Taxonomy" id="766136"/>
    <lineage>
        <taxon>Bacteria</taxon>
        <taxon>Bacillati</taxon>
        <taxon>Bacillota</taxon>
        <taxon>Desulfuribacillia</taxon>
        <taxon>Desulfuribacillales</taxon>
        <taxon>Desulfuribacillaceae</taxon>
        <taxon>Desulfuribacillus</taxon>
    </lineage>
</organism>
<dbReference type="AlphaFoldDB" id="A0A1E5FZV9"/>
<keyword evidence="3" id="KW-1185">Reference proteome</keyword>
<comment type="caution">
    <text evidence="2">The sequence shown here is derived from an EMBL/GenBank/DDBJ whole genome shotgun (WGS) entry which is preliminary data.</text>
</comment>
<proteinExistence type="predicted"/>
<dbReference type="RefSeq" id="WP_069644038.1">
    <property type="nucleotide sequence ID" value="NZ_MIJE01000033.1"/>
</dbReference>
<dbReference type="Proteomes" id="UP000094296">
    <property type="component" value="Unassembled WGS sequence"/>
</dbReference>
<feature type="transmembrane region" description="Helical" evidence="1">
    <location>
        <begin position="23"/>
        <end position="41"/>
    </location>
</feature>
<dbReference type="EMBL" id="MIJE01000033">
    <property type="protein sequence ID" value="OEF96117.1"/>
    <property type="molecule type" value="Genomic_DNA"/>
</dbReference>
<evidence type="ECO:0000313" key="3">
    <source>
        <dbReference type="Proteomes" id="UP000094296"/>
    </source>
</evidence>
<dbReference type="STRING" id="766136.BHF68_10320"/>
<evidence type="ECO:0000256" key="1">
    <source>
        <dbReference type="SAM" id="Phobius"/>
    </source>
</evidence>
<name>A0A1E5FZV9_9FIRM</name>
<gene>
    <name evidence="2" type="ORF">BHF68_10320</name>
</gene>
<dbReference type="OrthoDB" id="1429505at2"/>
<keyword evidence="1" id="KW-0812">Transmembrane</keyword>
<reference evidence="2 3" key="1">
    <citation type="submission" date="2016-09" db="EMBL/GenBank/DDBJ databases">
        <title>Draft genome sequence for the type strain of Desulfuribacillus alkaliarsenatis AHT28, an obligately anaerobic, sulfidogenic bacterium isolated from Russian soda lake sediments.</title>
        <authorList>
            <person name="Abin C.A."/>
            <person name="Hollibaugh J.T."/>
        </authorList>
    </citation>
    <scope>NUCLEOTIDE SEQUENCE [LARGE SCALE GENOMIC DNA]</scope>
    <source>
        <strain evidence="2 3">AHT28</strain>
    </source>
</reference>
<accession>A0A1E5FZV9</accession>
<evidence type="ECO:0000313" key="2">
    <source>
        <dbReference type="EMBL" id="OEF96117.1"/>
    </source>
</evidence>
<protein>
    <submittedName>
        <fullName evidence="2">Uncharacterized protein</fullName>
    </submittedName>
</protein>
<keyword evidence="1" id="KW-1133">Transmembrane helix</keyword>